<name>H1ZUX2_CAEEL</name>
<reference evidence="1 2" key="1">
    <citation type="journal article" date="1998" name="Science">
        <title>Genome sequence of the nematode C. elegans: a platform for investigating biology.</title>
        <authorList>
            <consortium name="The C. elegans sequencing consortium"/>
            <person name="Sulson J.E."/>
            <person name="Waterston R."/>
        </authorList>
    </citation>
    <scope>NUCLEOTIDE SEQUENCE [LARGE SCALE GENOMIC DNA]</scope>
    <source>
        <strain evidence="1 2">Bristol N2</strain>
    </source>
</reference>
<dbReference type="WormBase" id="T09B4.3">
    <property type="protein sequence ID" value="CE46869"/>
    <property type="gene ID" value="WBGene00020377"/>
</dbReference>
<dbReference type="Proteomes" id="UP000001940">
    <property type="component" value="Chromosome I"/>
</dbReference>
<dbReference type="OMA" id="RYHHYPI"/>
<dbReference type="OrthoDB" id="5795861at2759"/>
<dbReference type="ExpressionAtlas" id="H1ZUX2">
    <property type="expression patterns" value="baseline and differential"/>
</dbReference>
<dbReference type="HOGENOM" id="CLU_126732_0_0_1"/>
<accession>H1ZUX2</accession>
<dbReference type="eggNOG" id="ENOG502TIE6">
    <property type="taxonomic scope" value="Eukaryota"/>
</dbReference>
<protein>
    <submittedName>
        <fullName evidence="1">Uncharacterized protein</fullName>
    </submittedName>
</protein>
<dbReference type="AGR" id="WB:WBGene00020377"/>
<evidence type="ECO:0000313" key="3">
    <source>
        <dbReference type="WormBase" id="T09B4.3"/>
    </source>
</evidence>
<proteinExistence type="predicted"/>
<evidence type="ECO:0000313" key="1">
    <source>
        <dbReference type="EMBL" id="CCF23408.1"/>
    </source>
</evidence>
<organism evidence="1 2">
    <name type="scientific">Caenorhabditis elegans</name>
    <dbReference type="NCBI Taxonomy" id="6239"/>
    <lineage>
        <taxon>Eukaryota</taxon>
        <taxon>Metazoa</taxon>
        <taxon>Ecdysozoa</taxon>
        <taxon>Nematoda</taxon>
        <taxon>Chromadorea</taxon>
        <taxon>Rhabditida</taxon>
        <taxon>Rhabditina</taxon>
        <taxon>Rhabditomorpha</taxon>
        <taxon>Rhabditoidea</taxon>
        <taxon>Rhabditidae</taxon>
        <taxon>Peloderinae</taxon>
        <taxon>Caenorhabditis</taxon>
    </lineage>
</organism>
<sequence>MPDESDSENYDETCEESPPECESIIFEAGSPIDRSESLDQLKESYESLMKSENEKRKKDGCFIGFLTKALAEEETTERGQFFTYYLIDGISLKPPKDSNISLDLYICYLNSRRHHEHYPIIKTKSAVSNRIFYQVGTSDPSKKSSSEPIFSTIKSLLKYYTVFAHVHSISKSGKVRIEIFAPN</sequence>
<keyword evidence="2" id="KW-1185">Reference proteome</keyword>
<dbReference type="AlphaFoldDB" id="H1ZUX2"/>
<dbReference type="PANTHER" id="PTHR31128:SF8">
    <property type="entry name" value="PROTEIN CBG12549"/>
    <property type="match status" value="1"/>
</dbReference>
<evidence type="ECO:0000313" key="2">
    <source>
        <dbReference type="Proteomes" id="UP000001940"/>
    </source>
</evidence>
<dbReference type="PANTHER" id="PTHR31128">
    <property type="entry name" value="PROTEIN CBR-CLEC-135-RELATED"/>
    <property type="match status" value="1"/>
</dbReference>
<dbReference type="FunCoup" id="H1ZUX2">
    <property type="interactions" value="1"/>
</dbReference>
<dbReference type="EMBL" id="BX284601">
    <property type="protein sequence ID" value="CCF23408.1"/>
    <property type="molecule type" value="Genomic_DNA"/>
</dbReference>
<gene>
    <name evidence="1" type="ORF">CELE_T09B4.3</name>
    <name evidence="1 3" type="ORF">T09B4.3</name>
</gene>
<dbReference type="PaxDb" id="6239-T09B4.3b"/>
<dbReference type="InParanoid" id="H1ZUX2"/>
<dbReference type="Bgee" id="WBGene00020377">
    <property type="expression patterns" value="Expressed in pharyngeal muscle cell (C elegans) and 3 other cell types or tissues"/>
</dbReference>
<dbReference type="SMR" id="H1ZUX2"/>